<keyword evidence="1" id="KW-0677">Repeat</keyword>
<dbReference type="Proteomes" id="UP000054498">
    <property type="component" value="Unassembled WGS sequence"/>
</dbReference>
<accession>A0A0D2MUC5</accession>
<evidence type="ECO:0000313" key="3">
    <source>
        <dbReference type="EMBL" id="KIY98025.1"/>
    </source>
</evidence>
<keyword evidence="4" id="KW-1185">Reference proteome</keyword>
<dbReference type="GeneID" id="25742813"/>
<dbReference type="PANTHER" id="PTHR23346">
    <property type="entry name" value="TRANSLATIONAL ACTIVATOR GCN1-RELATED"/>
    <property type="match status" value="1"/>
</dbReference>
<evidence type="ECO:0000313" key="4">
    <source>
        <dbReference type="Proteomes" id="UP000054498"/>
    </source>
</evidence>
<dbReference type="RefSeq" id="XP_013897045.1">
    <property type="nucleotide sequence ID" value="XM_014041591.1"/>
</dbReference>
<dbReference type="SUPFAM" id="SSF48371">
    <property type="entry name" value="ARM repeat"/>
    <property type="match status" value="1"/>
</dbReference>
<dbReference type="GO" id="GO:0005634">
    <property type="term" value="C:nucleus"/>
    <property type="evidence" value="ECO:0007669"/>
    <property type="project" value="TreeGrafter"/>
</dbReference>
<protein>
    <recommendedName>
        <fullName evidence="2">Proteasome adapter and scaffold protein ECM29 HEAT-repeat domain-containing protein</fullName>
    </recommendedName>
</protein>
<dbReference type="Pfam" id="PF24492">
    <property type="entry name" value="HEAT_ECM29"/>
    <property type="match status" value="1"/>
</dbReference>
<dbReference type="InterPro" id="IPR055443">
    <property type="entry name" value="HEAT_ECM29"/>
</dbReference>
<evidence type="ECO:0000259" key="2">
    <source>
        <dbReference type="Pfam" id="PF24492"/>
    </source>
</evidence>
<dbReference type="PANTHER" id="PTHR23346:SF19">
    <property type="entry name" value="PROTEASOME ADAPTER AND SCAFFOLD PROTEIN ECM29"/>
    <property type="match status" value="1"/>
</dbReference>
<dbReference type="GO" id="GO:0060090">
    <property type="term" value="F:molecular adaptor activity"/>
    <property type="evidence" value="ECO:0007669"/>
    <property type="project" value="TreeGrafter"/>
</dbReference>
<proteinExistence type="predicted"/>
<dbReference type="GO" id="GO:0036503">
    <property type="term" value="P:ERAD pathway"/>
    <property type="evidence" value="ECO:0007669"/>
    <property type="project" value="TreeGrafter"/>
</dbReference>
<dbReference type="Gene3D" id="1.25.10.10">
    <property type="entry name" value="Leucine-rich Repeat Variant"/>
    <property type="match status" value="2"/>
</dbReference>
<gene>
    <name evidence="3" type="ORF">MNEG_9938</name>
</gene>
<evidence type="ECO:0000256" key="1">
    <source>
        <dbReference type="ARBA" id="ARBA00022737"/>
    </source>
</evidence>
<sequence>MALDAHFDAICRDLLREMGGRTWKGRQAATAALADLLQGRRWDQLGPHIKEMWVMTLRVIDDVKESVRRTAALTARTLRGTSLRLMDAAQTPPRDVRACCEALLPLMLETGLPSSVPEVRGLSLDVLTQAVRSAGPGPLAPLAPALAPGLLEALSGLEDVRLNYLEQHAQRIGGDDAAGALDSARLAAARSSPLSDALDLLARCVASDPTGAAAMKLAPELTGLVRRGVGLNTKAGTAHFISSLAQRGAFSAPAPADKDASDAPAAAGAAAAARSPVPQLLKALRSAVAAERSAGVRKAYAAAAALVASRSGGEKRLSKFIADSVASYGAAAAGEEGDGGGGAGDEGQRLAGALLLRELMRASPDGFNRHASEVGALGDLWESERRFSVLPVAFLGKMDESADVAAAWRTVWEEGAPSEAAALRMHAKELSSLVAGGLKASSWGRKKACAEAPKIAASDHGALGLKRAPVQAPAASS</sequence>
<name>A0A0D2MUC5_9CHLO</name>
<dbReference type="InterPro" id="IPR016024">
    <property type="entry name" value="ARM-type_fold"/>
</dbReference>
<organism evidence="3 4">
    <name type="scientific">Monoraphidium neglectum</name>
    <dbReference type="NCBI Taxonomy" id="145388"/>
    <lineage>
        <taxon>Eukaryota</taxon>
        <taxon>Viridiplantae</taxon>
        <taxon>Chlorophyta</taxon>
        <taxon>core chlorophytes</taxon>
        <taxon>Chlorophyceae</taxon>
        <taxon>CS clade</taxon>
        <taxon>Sphaeropleales</taxon>
        <taxon>Selenastraceae</taxon>
        <taxon>Monoraphidium</taxon>
    </lineage>
</organism>
<dbReference type="STRING" id="145388.A0A0D2MUC5"/>
<dbReference type="EMBL" id="KK102338">
    <property type="protein sequence ID" value="KIY98025.1"/>
    <property type="molecule type" value="Genomic_DNA"/>
</dbReference>
<feature type="domain" description="Proteasome adapter and scaffold protein ECM29 HEAT-repeat" evidence="2">
    <location>
        <begin position="139"/>
        <end position="328"/>
    </location>
</feature>
<dbReference type="GO" id="GO:0005737">
    <property type="term" value="C:cytoplasm"/>
    <property type="evidence" value="ECO:0007669"/>
    <property type="project" value="TreeGrafter"/>
</dbReference>
<reference evidence="3 4" key="1">
    <citation type="journal article" date="2013" name="BMC Genomics">
        <title>Reconstruction of the lipid metabolism for the microalga Monoraphidium neglectum from its genome sequence reveals characteristics suitable for biofuel production.</title>
        <authorList>
            <person name="Bogen C."/>
            <person name="Al-Dilaimi A."/>
            <person name="Albersmeier A."/>
            <person name="Wichmann J."/>
            <person name="Grundmann M."/>
            <person name="Rupp O."/>
            <person name="Lauersen K.J."/>
            <person name="Blifernez-Klassen O."/>
            <person name="Kalinowski J."/>
            <person name="Goesmann A."/>
            <person name="Mussgnug J.H."/>
            <person name="Kruse O."/>
        </authorList>
    </citation>
    <scope>NUCLEOTIDE SEQUENCE [LARGE SCALE GENOMIC DNA]</scope>
    <source>
        <strain evidence="3 4">SAG 48.87</strain>
    </source>
</reference>
<dbReference type="AlphaFoldDB" id="A0A0D2MUC5"/>
<dbReference type="InterPro" id="IPR011989">
    <property type="entry name" value="ARM-like"/>
</dbReference>
<dbReference type="OrthoDB" id="16066at2759"/>
<dbReference type="KEGG" id="mng:MNEG_9938"/>